<evidence type="ECO:0000259" key="2">
    <source>
        <dbReference type="Pfam" id="PF21104"/>
    </source>
</evidence>
<dbReference type="OrthoDB" id="10036721at2759"/>
<evidence type="ECO:0000313" key="3">
    <source>
        <dbReference type="EMBL" id="RDW65171.1"/>
    </source>
</evidence>
<dbReference type="Pfam" id="PF17389">
    <property type="entry name" value="Bac_rhamnosid6H"/>
    <property type="match status" value="1"/>
</dbReference>
<name>A0A3D8QU07_9HELO</name>
<dbReference type="InterPro" id="IPR012341">
    <property type="entry name" value="6hp_glycosidase-like_sf"/>
</dbReference>
<dbReference type="Proteomes" id="UP000256328">
    <property type="component" value="Unassembled WGS sequence"/>
</dbReference>
<dbReference type="EMBL" id="PDLN01000015">
    <property type="protein sequence ID" value="RDW65171.1"/>
    <property type="molecule type" value="Genomic_DNA"/>
</dbReference>
<evidence type="ECO:0000259" key="1">
    <source>
        <dbReference type="Pfam" id="PF17389"/>
    </source>
</evidence>
<dbReference type="PANTHER" id="PTHR34987">
    <property type="entry name" value="C, PUTATIVE (AFU_ORTHOLOGUE AFUA_3G02880)-RELATED"/>
    <property type="match status" value="1"/>
</dbReference>
<feature type="domain" description="Alpha-L-rhamnosidase six-hairpin glycosidase" evidence="1">
    <location>
        <begin position="234"/>
        <end position="391"/>
    </location>
</feature>
<dbReference type="SUPFAM" id="SSF48208">
    <property type="entry name" value="Six-hairpin glycosidases"/>
    <property type="match status" value="1"/>
</dbReference>
<dbReference type="GO" id="GO:0003824">
    <property type="term" value="F:catalytic activity"/>
    <property type="evidence" value="ECO:0007669"/>
    <property type="project" value="UniProtKB-ARBA"/>
</dbReference>
<feature type="domain" description="Glycosyl hydrolase family 78 alpha-rhamnosidase N-terminal" evidence="2">
    <location>
        <begin position="79"/>
        <end position="220"/>
    </location>
</feature>
<dbReference type="InterPro" id="IPR049164">
    <property type="entry name" value="Glyco_hydro_78_N"/>
</dbReference>
<comment type="caution">
    <text evidence="3">The sequence shown here is derived from an EMBL/GenBank/DDBJ whole genome shotgun (WGS) entry which is preliminary data.</text>
</comment>
<dbReference type="AlphaFoldDB" id="A0A3D8QU07"/>
<dbReference type="InterPro" id="IPR035396">
    <property type="entry name" value="Bac_rhamnosid6H"/>
</dbReference>
<gene>
    <name evidence="3" type="ORF">BP5796_09863</name>
</gene>
<proteinExistence type="predicted"/>
<protein>
    <submittedName>
        <fullName evidence="3">Uncharacterized protein</fullName>
    </submittedName>
</protein>
<organism evidence="3 4">
    <name type="scientific">Coleophoma crateriformis</name>
    <dbReference type="NCBI Taxonomy" id="565419"/>
    <lineage>
        <taxon>Eukaryota</taxon>
        <taxon>Fungi</taxon>
        <taxon>Dikarya</taxon>
        <taxon>Ascomycota</taxon>
        <taxon>Pezizomycotina</taxon>
        <taxon>Leotiomycetes</taxon>
        <taxon>Helotiales</taxon>
        <taxon>Dermateaceae</taxon>
        <taxon>Coleophoma</taxon>
    </lineage>
</organism>
<dbReference type="Pfam" id="PF21104">
    <property type="entry name" value="Glyco_hydro_78_N"/>
    <property type="match status" value="1"/>
</dbReference>
<dbReference type="InterPro" id="IPR008928">
    <property type="entry name" value="6-hairpin_glycosidase_sf"/>
</dbReference>
<sequence>MSCGRHPPALSEPQLHQVIYFFYRLHRIPSCDLMGSLGEPLEVPDNQKVEVVPTTIVNHAFARTAEHLKPILHEWIDRPLSVVEFEPDADAFFGCRAVPTYTADEISSKLYGRGDQLIVDFGSHRVGYLSFHLGVEGVNIDAPARLRITFGEVPYDVTESLHPCYTWISTSWLPDEVINVDWLPADIAMPRRYAFRYVKFEVIDTSAKYKVRFDDIHVRAVSAVSPAAVRCVAPLQTDNAELTAIDRISQVTLRNCMQTVFEDGPRRDRRLWLGDLRLQALTNYCTFKDYSLVKRCLYMFAALPREDGSLPACIFEKPKLSAASDYIVDYEALFGPSVYDYTVASGDVETAMELWPTILGSMQKALSHLDLDGKFCSDATKTWKFLDWSDGLDTNAGMHGLILFCCKEIDKLALLIAKPAPFPLIVKRMTAAAASFYDPSLRVFTSGPDRQISWSSQAWLALAGAMDPATCLAAIKTAMANPHAIKPLTPYAYHHVAESLARCGGEDECLQLVLEYWGGMTRAGADTFWECFDKNDSRKSPYGDCHNNSYCHAWSCTPSYLLRVVLKDHPI</sequence>
<dbReference type="PANTHER" id="PTHR34987:SF4">
    <property type="entry name" value="ALPHA-L-RHAMNOSIDASE C-TERMINAL DOMAIN-CONTAINING PROTEIN"/>
    <property type="match status" value="1"/>
</dbReference>
<keyword evidence="4" id="KW-1185">Reference proteome</keyword>
<accession>A0A3D8QU07</accession>
<evidence type="ECO:0000313" key="4">
    <source>
        <dbReference type="Proteomes" id="UP000256328"/>
    </source>
</evidence>
<reference evidence="3 4" key="1">
    <citation type="journal article" date="2018" name="IMA Fungus">
        <title>IMA Genome-F 9: Draft genome sequence of Annulohypoxylon stygium, Aspergillus mulundensis, Berkeleyomyces basicola (syn. Thielaviopsis basicola), Ceratocystis smalleyi, two Cercospora beticola strains, Coleophoma cylindrospora, Fusarium fracticaudum, Phialophora cf. hyalina, and Morchella septimelata.</title>
        <authorList>
            <person name="Wingfield B.D."/>
            <person name="Bills G.F."/>
            <person name="Dong Y."/>
            <person name="Huang W."/>
            <person name="Nel W.J."/>
            <person name="Swalarsk-Parry B.S."/>
            <person name="Vaghefi N."/>
            <person name="Wilken P.M."/>
            <person name="An Z."/>
            <person name="de Beer Z.W."/>
            <person name="De Vos L."/>
            <person name="Chen L."/>
            <person name="Duong T.A."/>
            <person name="Gao Y."/>
            <person name="Hammerbacher A."/>
            <person name="Kikkert J.R."/>
            <person name="Li Y."/>
            <person name="Li H."/>
            <person name="Li K."/>
            <person name="Li Q."/>
            <person name="Liu X."/>
            <person name="Ma X."/>
            <person name="Naidoo K."/>
            <person name="Pethybridge S.J."/>
            <person name="Sun J."/>
            <person name="Steenkamp E.T."/>
            <person name="van der Nest M.A."/>
            <person name="van Wyk S."/>
            <person name="Wingfield M.J."/>
            <person name="Xiong C."/>
            <person name="Yue Q."/>
            <person name="Zhang X."/>
        </authorList>
    </citation>
    <scope>NUCLEOTIDE SEQUENCE [LARGE SCALE GENOMIC DNA]</scope>
    <source>
        <strain evidence="3 4">BP5796</strain>
    </source>
</reference>
<dbReference type="GO" id="GO:0005975">
    <property type="term" value="P:carbohydrate metabolic process"/>
    <property type="evidence" value="ECO:0007669"/>
    <property type="project" value="InterPro"/>
</dbReference>
<dbReference type="Gene3D" id="1.50.10.10">
    <property type="match status" value="1"/>
</dbReference>